<keyword evidence="6" id="KW-0812">Transmembrane</keyword>
<proteinExistence type="predicted"/>
<evidence type="ECO:0000256" key="6">
    <source>
        <dbReference type="SAM" id="Phobius"/>
    </source>
</evidence>
<dbReference type="CDD" id="cd02966">
    <property type="entry name" value="TlpA_like_family"/>
    <property type="match status" value="1"/>
</dbReference>
<dbReference type="PANTHER" id="PTHR42852:SF6">
    <property type="entry name" value="THIOL:DISULFIDE INTERCHANGE PROTEIN DSBE"/>
    <property type="match status" value="1"/>
</dbReference>
<dbReference type="PANTHER" id="PTHR42852">
    <property type="entry name" value="THIOL:DISULFIDE INTERCHANGE PROTEIN DSBE"/>
    <property type="match status" value="1"/>
</dbReference>
<feature type="region of interest" description="Disordered" evidence="5">
    <location>
        <begin position="1"/>
        <end position="48"/>
    </location>
</feature>
<feature type="compositionally biased region" description="Basic and acidic residues" evidence="5">
    <location>
        <begin position="9"/>
        <end position="37"/>
    </location>
</feature>
<keyword evidence="4" id="KW-0676">Redox-active center</keyword>
<evidence type="ECO:0000259" key="7">
    <source>
        <dbReference type="PROSITE" id="PS51352"/>
    </source>
</evidence>
<keyword evidence="9" id="KW-1185">Reference proteome</keyword>
<gene>
    <name evidence="8" type="ORF">PQU98_07795</name>
</gene>
<dbReference type="InterPro" id="IPR050553">
    <property type="entry name" value="Thioredoxin_ResA/DsbE_sf"/>
</dbReference>
<name>A0ABT5HIG3_9CAUL</name>
<accession>A0ABT5HIG3</accession>
<dbReference type="SUPFAM" id="SSF52833">
    <property type="entry name" value="Thioredoxin-like"/>
    <property type="match status" value="1"/>
</dbReference>
<feature type="transmembrane region" description="Helical" evidence="6">
    <location>
        <begin position="64"/>
        <end position="86"/>
    </location>
</feature>
<evidence type="ECO:0000256" key="3">
    <source>
        <dbReference type="ARBA" id="ARBA00023157"/>
    </source>
</evidence>
<keyword evidence="6" id="KW-0472">Membrane</keyword>
<feature type="domain" description="Thioredoxin" evidence="7">
    <location>
        <begin position="119"/>
        <end position="260"/>
    </location>
</feature>
<keyword evidence="6" id="KW-1133">Transmembrane helix</keyword>
<dbReference type="InterPro" id="IPR000866">
    <property type="entry name" value="AhpC/TSA"/>
</dbReference>
<dbReference type="PROSITE" id="PS00194">
    <property type="entry name" value="THIOREDOXIN_1"/>
    <property type="match status" value="1"/>
</dbReference>
<dbReference type="InterPro" id="IPR036249">
    <property type="entry name" value="Thioredoxin-like_sf"/>
</dbReference>
<dbReference type="Proteomes" id="UP001218579">
    <property type="component" value="Unassembled WGS sequence"/>
</dbReference>
<dbReference type="Pfam" id="PF00578">
    <property type="entry name" value="AhpC-TSA"/>
    <property type="match status" value="1"/>
</dbReference>
<dbReference type="EMBL" id="JAQQKV010000001">
    <property type="protein sequence ID" value="MDC7676027.1"/>
    <property type="molecule type" value="Genomic_DNA"/>
</dbReference>
<evidence type="ECO:0000256" key="5">
    <source>
        <dbReference type="SAM" id="MobiDB-lite"/>
    </source>
</evidence>
<dbReference type="InterPro" id="IPR013766">
    <property type="entry name" value="Thioredoxin_domain"/>
</dbReference>
<evidence type="ECO:0000256" key="2">
    <source>
        <dbReference type="ARBA" id="ARBA00022748"/>
    </source>
</evidence>
<dbReference type="PROSITE" id="PS51352">
    <property type="entry name" value="THIOREDOXIN_2"/>
    <property type="match status" value="1"/>
</dbReference>
<evidence type="ECO:0000313" key="9">
    <source>
        <dbReference type="Proteomes" id="UP001218579"/>
    </source>
</evidence>
<dbReference type="Gene3D" id="3.40.30.10">
    <property type="entry name" value="Glutaredoxin"/>
    <property type="match status" value="1"/>
</dbReference>
<reference evidence="8 9" key="1">
    <citation type="submission" date="2023-01" db="EMBL/GenBank/DDBJ databases">
        <title>Novel species of the genus Asticcacaulis isolated from rivers.</title>
        <authorList>
            <person name="Lu H."/>
        </authorList>
    </citation>
    <scope>NUCLEOTIDE SEQUENCE [LARGE SCALE GENOMIC DNA]</scope>
    <source>
        <strain evidence="8 9">LKC15W</strain>
    </source>
</reference>
<comment type="subcellular location">
    <subcellularLocation>
        <location evidence="1">Cell envelope</location>
    </subcellularLocation>
</comment>
<comment type="caution">
    <text evidence="8">The sequence shown here is derived from an EMBL/GenBank/DDBJ whole genome shotgun (WGS) entry which is preliminary data.</text>
</comment>
<keyword evidence="3" id="KW-1015">Disulfide bond</keyword>
<keyword evidence="2" id="KW-0201">Cytochrome c-type biogenesis</keyword>
<evidence type="ECO:0000256" key="1">
    <source>
        <dbReference type="ARBA" id="ARBA00004196"/>
    </source>
</evidence>
<dbReference type="InterPro" id="IPR017937">
    <property type="entry name" value="Thioredoxin_CS"/>
</dbReference>
<dbReference type="RefSeq" id="WP_272744338.1">
    <property type="nucleotide sequence ID" value="NZ_JAQQKV010000001.1"/>
</dbReference>
<evidence type="ECO:0000256" key="4">
    <source>
        <dbReference type="ARBA" id="ARBA00023284"/>
    </source>
</evidence>
<evidence type="ECO:0000313" key="8">
    <source>
        <dbReference type="EMBL" id="MDC7676027.1"/>
    </source>
</evidence>
<organism evidence="8 9">
    <name type="scientific">Asticcacaulis machinosus</name>
    <dbReference type="NCBI Taxonomy" id="2984211"/>
    <lineage>
        <taxon>Bacteria</taxon>
        <taxon>Pseudomonadati</taxon>
        <taxon>Pseudomonadota</taxon>
        <taxon>Alphaproteobacteria</taxon>
        <taxon>Caulobacterales</taxon>
        <taxon>Caulobacteraceae</taxon>
        <taxon>Asticcacaulis</taxon>
    </lineage>
</organism>
<protein>
    <submittedName>
        <fullName evidence="8">TlpA disulfide reductase family protein</fullName>
    </submittedName>
</protein>
<sequence length="261" mass="28651">MGEFPDENNGEKKTEAPIERIPKSVKRFSDENARQDEIPEAVQGKSEDQSKAKIVEAKKNKRRLGMAIGLGVVVVLAAGLFAVIAMKPDGKAVQAVVEPSAQGPLKAYATGTLAKLITHEAPKPLTDIEFYDGDKKPVHVSDFAGRVVVLNVWATWCAPCRVEMPTLARLQGMYPVDQMKVLPLSVDTEEKLPDVKSFIGVHEPLGIYNDPHFAAPSKYVVNAMPTTLIIDKQGREVARLEGEAHWDQPEVKALLDHLLTQ</sequence>